<feature type="region of interest" description="Disordered" evidence="1">
    <location>
        <begin position="21"/>
        <end position="132"/>
    </location>
</feature>
<evidence type="ECO:0000256" key="1">
    <source>
        <dbReference type="SAM" id="MobiDB-lite"/>
    </source>
</evidence>
<sequence length="132" mass="15209">MTNILWLRHLFDRLHSRISSFRESHSPQADKALHVDEYSRHHADMASIPEEKSALRPLRPEDDATQRQSSSIARQDRRDIPRDTNVPSEQDVQAQEMEHQRYGEAQPQLVPTDVIRTMLTDKGRSKDGLDGA</sequence>
<accession>A0A2T4BSB7</accession>
<evidence type="ECO:0000313" key="3">
    <source>
        <dbReference type="Proteomes" id="UP000240760"/>
    </source>
</evidence>
<gene>
    <name evidence="2" type="ORF">M440DRAFT_1384713</name>
</gene>
<keyword evidence="3" id="KW-1185">Reference proteome</keyword>
<feature type="compositionally biased region" description="Basic and acidic residues" evidence="1">
    <location>
        <begin position="31"/>
        <end position="65"/>
    </location>
</feature>
<dbReference type="AlphaFoldDB" id="A0A2T4BSB7"/>
<organism evidence="2 3">
    <name type="scientific">Trichoderma longibrachiatum ATCC 18648</name>
    <dbReference type="NCBI Taxonomy" id="983965"/>
    <lineage>
        <taxon>Eukaryota</taxon>
        <taxon>Fungi</taxon>
        <taxon>Dikarya</taxon>
        <taxon>Ascomycota</taxon>
        <taxon>Pezizomycotina</taxon>
        <taxon>Sordariomycetes</taxon>
        <taxon>Hypocreomycetidae</taxon>
        <taxon>Hypocreales</taxon>
        <taxon>Hypocreaceae</taxon>
        <taxon>Trichoderma</taxon>
    </lineage>
</organism>
<evidence type="ECO:0000313" key="2">
    <source>
        <dbReference type="EMBL" id="PTB72203.1"/>
    </source>
</evidence>
<feature type="compositionally biased region" description="Basic and acidic residues" evidence="1">
    <location>
        <begin position="119"/>
        <end position="132"/>
    </location>
</feature>
<protein>
    <submittedName>
        <fullName evidence="2">Uncharacterized protein</fullName>
    </submittedName>
</protein>
<dbReference type="OrthoDB" id="5383057at2759"/>
<reference evidence="2 3" key="1">
    <citation type="submission" date="2016-07" db="EMBL/GenBank/DDBJ databases">
        <title>Multiple horizontal gene transfer events from other fungi enriched the ability of initially mycotrophic Trichoderma (Ascomycota) to feed on dead plant biomass.</title>
        <authorList>
            <consortium name="DOE Joint Genome Institute"/>
            <person name="Aerts A."/>
            <person name="Atanasova L."/>
            <person name="Chenthamara K."/>
            <person name="Zhang J."/>
            <person name="Grujic M."/>
            <person name="Henrissat B."/>
            <person name="Kuo A."/>
            <person name="Salamov A."/>
            <person name="Lipzen A."/>
            <person name="Labutti K."/>
            <person name="Barry K."/>
            <person name="Miao Y."/>
            <person name="Rahimi M.J."/>
            <person name="Shen Q."/>
            <person name="Grigoriev I.V."/>
            <person name="Kubicek C.P."/>
            <person name="Druzhinina I.S."/>
        </authorList>
    </citation>
    <scope>NUCLEOTIDE SEQUENCE [LARGE SCALE GENOMIC DNA]</scope>
    <source>
        <strain evidence="2 3">ATCC 18648</strain>
    </source>
</reference>
<proteinExistence type="predicted"/>
<name>A0A2T4BSB7_TRILO</name>
<dbReference type="EMBL" id="KZ679142">
    <property type="protein sequence ID" value="PTB72203.1"/>
    <property type="molecule type" value="Genomic_DNA"/>
</dbReference>
<dbReference type="Proteomes" id="UP000240760">
    <property type="component" value="Unassembled WGS sequence"/>
</dbReference>